<evidence type="ECO:0000313" key="6">
    <source>
        <dbReference type="Proteomes" id="UP001589818"/>
    </source>
</evidence>
<name>A0ABV6JEE2_9BACL</name>
<dbReference type="InterPro" id="IPR018062">
    <property type="entry name" value="HTH_AraC-typ_CS"/>
</dbReference>
<evidence type="ECO:0000256" key="2">
    <source>
        <dbReference type="ARBA" id="ARBA00023125"/>
    </source>
</evidence>
<dbReference type="Pfam" id="PF12833">
    <property type="entry name" value="HTH_18"/>
    <property type="match status" value="1"/>
</dbReference>
<dbReference type="SMART" id="SM00342">
    <property type="entry name" value="HTH_ARAC"/>
    <property type="match status" value="1"/>
</dbReference>
<sequence length="162" mass="18809">MSGIFDEMMLEYDGDERMRSIMIKAKLHEALVHFDRLRYSQHSDGLRVSSGIGFDSGQAFFWQVIHYVHLHYREDISLEHLAKKFHYNVSHLSEQFKIRIGQNYVHFVQGLRIRHACGLLSSTKLSISSIAYEVGFGSFQTFSRTFLKVKGMTPTAYRKQSP</sequence>
<accession>A0ABV6JEE2</accession>
<dbReference type="InterPro" id="IPR018060">
    <property type="entry name" value="HTH_AraC"/>
</dbReference>
<keyword evidence="1" id="KW-0805">Transcription regulation</keyword>
<dbReference type="EMBL" id="JBHLVF010000041">
    <property type="protein sequence ID" value="MFC0394281.1"/>
    <property type="molecule type" value="Genomic_DNA"/>
</dbReference>
<proteinExistence type="predicted"/>
<dbReference type="Gene3D" id="1.10.10.60">
    <property type="entry name" value="Homeodomain-like"/>
    <property type="match status" value="2"/>
</dbReference>
<dbReference type="PANTHER" id="PTHR43280">
    <property type="entry name" value="ARAC-FAMILY TRANSCRIPTIONAL REGULATOR"/>
    <property type="match status" value="1"/>
</dbReference>
<dbReference type="SUPFAM" id="SSF46689">
    <property type="entry name" value="Homeodomain-like"/>
    <property type="match status" value="2"/>
</dbReference>
<keyword evidence="3" id="KW-0804">Transcription</keyword>
<evidence type="ECO:0000259" key="4">
    <source>
        <dbReference type="PROSITE" id="PS01124"/>
    </source>
</evidence>
<protein>
    <submittedName>
        <fullName evidence="5">Helix-turn-helix domain-containing protein</fullName>
    </submittedName>
</protein>
<dbReference type="PROSITE" id="PS00041">
    <property type="entry name" value="HTH_ARAC_FAMILY_1"/>
    <property type="match status" value="1"/>
</dbReference>
<evidence type="ECO:0000256" key="1">
    <source>
        <dbReference type="ARBA" id="ARBA00023015"/>
    </source>
</evidence>
<dbReference type="PRINTS" id="PR00032">
    <property type="entry name" value="HTHARAC"/>
</dbReference>
<dbReference type="InterPro" id="IPR009057">
    <property type="entry name" value="Homeodomain-like_sf"/>
</dbReference>
<dbReference type="PROSITE" id="PS01124">
    <property type="entry name" value="HTH_ARAC_FAMILY_2"/>
    <property type="match status" value="1"/>
</dbReference>
<dbReference type="PANTHER" id="PTHR43280:SF27">
    <property type="entry name" value="TRANSCRIPTIONAL REGULATOR MTLR"/>
    <property type="match status" value="1"/>
</dbReference>
<keyword evidence="2" id="KW-0238">DNA-binding</keyword>
<evidence type="ECO:0000313" key="5">
    <source>
        <dbReference type="EMBL" id="MFC0394281.1"/>
    </source>
</evidence>
<dbReference type="RefSeq" id="WP_204815438.1">
    <property type="nucleotide sequence ID" value="NZ_JANHOF010000001.1"/>
</dbReference>
<keyword evidence="6" id="KW-1185">Reference proteome</keyword>
<gene>
    <name evidence="5" type="ORF">ACFFJ8_23320</name>
</gene>
<feature type="domain" description="HTH araC/xylS-type" evidence="4">
    <location>
        <begin position="62"/>
        <end position="160"/>
    </location>
</feature>
<comment type="caution">
    <text evidence="5">The sequence shown here is derived from an EMBL/GenBank/DDBJ whole genome shotgun (WGS) entry which is preliminary data.</text>
</comment>
<organism evidence="5 6">
    <name type="scientific">Paenibacillus mendelii</name>
    <dbReference type="NCBI Taxonomy" id="206163"/>
    <lineage>
        <taxon>Bacteria</taxon>
        <taxon>Bacillati</taxon>
        <taxon>Bacillota</taxon>
        <taxon>Bacilli</taxon>
        <taxon>Bacillales</taxon>
        <taxon>Paenibacillaceae</taxon>
        <taxon>Paenibacillus</taxon>
    </lineage>
</organism>
<evidence type="ECO:0000256" key="3">
    <source>
        <dbReference type="ARBA" id="ARBA00023163"/>
    </source>
</evidence>
<dbReference type="Proteomes" id="UP001589818">
    <property type="component" value="Unassembled WGS sequence"/>
</dbReference>
<dbReference type="InterPro" id="IPR020449">
    <property type="entry name" value="Tscrpt_reg_AraC-type_HTH"/>
</dbReference>
<reference evidence="5 6" key="1">
    <citation type="submission" date="2024-09" db="EMBL/GenBank/DDBJ databases">
        <authorList>
            <person name="Sun Q."/>
            <person name="Mori K."/>
        </authorList>
    </citation>
    <scope>NUCLEOTIDE SEQUENCE [LARGE SCALE GENOMIC DNA]</scope>
    <source>
        <strain evidence="5 6">CCM 4839</strain>
    </source>
</reference>